<dbReference type="GO" id="GO:0003677">
    <property type="term" value="F:DNA binding"/>
    <property type="evidence" value="ECO:0007669"/>
    <property type="project" value="InterPro"/>
</dbReference>
<dbReference type="Gene3D" id="3.30.160.60">
    <property type="entry name" value="Classic Zinc Finger"/>
    <property type="match status" value="1"/>
</dbReference>
<feature type="compositionally biased region" description="Basic residues" evidence="5">
    <location>
        <begin position="1"/>
        <end position="12"/>
    </location>
</feature>
<protein>
    <recommendedName>
        <fullName evidence="6">C2H2-type domain-containing protein</fullName>
    </recommendedName>
</protein>
<dbReference type="InterPro" id="IPR013087">
    <property type="entry name" value="Znf_C2H2_type"/>
</dbReference>
<evidence type="ECO:0000256" key="4">
    <source>
        <dbReference type="PROSITE-ProRule" id="PRU00042"/>
    </source>
</evidence>
<name>A0A8D8QPZ5_9HEMI</name>
<accession>A0A8D8QPZ5</accession>
<dbReference type="InterPro" id="IPR003656">
    <property type="entry name" value="Znf_BED"/>
</dbReference>
<reference evidence="7" key="1">
    <citation type="submission" date="2021-05" db="EMBL/GenBank/DDBJ databases">
        <authorList>
            <person name="Alioto T."/>
            <person name="Alioto T."/>
            <person name="Gomez Garrido J."/>
        </authorList>
    </citation>
    <scope>NUCLEOTIDE SEQUENCE</scope>
</reference>
<dbReference type="SMART" id="SM00355">
    <property type="entry name" value="ZnF_C2H2"/>
    <property type="match status" value="2"/>
</dbReference>
<feature type="compositionally biased region" description="Polar residues" evidence="5">
    <location>
        <begin position="28"/>
        <end position="47"/>
    </location>
</feature>
<proteinExistence type="predicted"/>
<evidence type="ECO:0000313" key="7">
    <source>
        <dbReference type="EMBL" id="CAG6635527.1"/>
    </source>
</evidence>
<evidence type="ECO:0000256" key="3">
    <source>
        <dbReference type="ARBA" id="ARBA00022833"/>
    </source>
</evidence>
<organism evidence="7">
    <name type="scientific">Cacopsylla melanoneura</name>
    <dbReference type="NCBI Taxonomy" id="428564"/>
    <lineage>
        <taxon>Eukaryota</taxon>
        <taxon>Metazoa</taxon>
        <taxon>Ecdysozoa</taxon>
        <taxon>Arthropoda</taxon>
        <taxon>Hexapoda</taxon>
        <taxon>Insecta</taxon>
        <taxon>Pterygota</taxon>
        <taxon>Neoptera</taxon>
        <taxon>Paraneoptera</taxon>
        <taxon>Hemiptera</taxon>
        <taxon>Sternorrhyncha</taxon>
        <taxon>Psylloidea</taxon>
        <taxon>Psyllidae</taxon>
        <taxon>Psyllinae</taxon>
        <taxon>Cacopsylla</taxon>
    </lineage>
</organism>
<evidence type="ECO:0000256" key="5">
    <source>
        <dbReference type="SAM" id="MobiDB-lite"/>
    </source>
</evidence>
<dbReference type="EMBL" id="HBUF01090236">
    <property type="protein sequence ID" value="CAG6635527.1"/>
    <property type="molecule type" value="Transcribed_RNA"/>
</dbReference>
<keyword evidence="1" id="KW-0479">Metal-binding</keyword>
<dbReference type="GO" id="GO:0008270">
    <property type="term" value="F:zinc ion binding"/>
    <property type="evidence" value="ECO:0007669"/>
    <property type="project" value="UniProtKB-KW"/>
</dbReference>
<feature type="region of interest" description="Disordered" evidence="5">
    <location>
        <begin position="1"/>
        <end position="126"/>
    </location>
</feature>
<sequence>MKQPLKKWRRKDKNAMKKKTDGTGSVLCVTSQEKAGRADNTSTSHITQSHRDQVPPKNNSMICEHCGHQSKSKSGLTSHLRHRHPDNQVNTLRPVRVTSGNPDQPSSISTQQIQAPTQPTSDDLSCPGCGRRCKTRAGLLSHLRGAACRGAAHGRTTSSR</sequence>
<dbReference type="PROSITE" id="PS50157">
    <property type="entry name" value="ZINC_FINGER_C2H2_2"/>
    <property type="match status" value="1"/>
</dbReference>
<dbReference type="Pfam" id="PF02892">
    <property type="entry name" value="zf-BED"/>
    <property type="match status" value="1"/>
</dbReference>
<evidence type="ECO:0000256" key="1">
    <source>
        <dbReference type="ARBA" id="ARBA00022723"/>
    </source>
</evidence>
<keyword evidence="2 4" id="KW-0863">Zinc-finger</keyword>
<dbReference type="Pfam" id="PF00096">
    <property type="entry name" value="zf-C2H2"/>
    <property type="match status" value="1"/>
</dbReference>
<feature type="compositionally biased region" description="Polar residues" evidence="5">
    <location>
        <begin position="98"/>
        <end position="123"/>
    </location>
</feature>
<keyword evidence="3" id="KW-0862">Zinc</keyword>
<feature type="domain" description="C2H2-type" evidence="6">
    <location>
        <begin position="61"/>
        <end position="89"/>
    </location>
</feature>
<evidence type="ECO:0000256" key="2">
    <source>
        <dbReference type="ARBA" id="ARBA00022771"/>
    </source>
</evidence>
<evidence type="ECO:0000259" key="6">
    <source>
        <dbReference type="PROSITE" id="PS50157"/>
    </source>
</evidence>
<dbReference type="AlphaFoldDB" id="A0A8D8QPZ5"/>